<organism evidence="2 3">
    <name type="scientific">Roseibium album</name>
    <dbReference type="NCBI Taxonomy" id="311410"/>
    <lineage>
        <taxon>Bacteria</taxon>
        <taxon>Pseudomonadati</taxon>
        <taxon>Pseudomonadota</taxon>
        <taxon>Alphaproteobacteria</taxon>
        <taxon>Hyphomicrobiales</taxon>
        <taxon>Stappiaceae</taxon>
        <taxon>Roseibium</taxon>
    </lineage>
</organism>
<dbReference type="Gene3D" id="3.40.50.620">
    <property type="entry name" value="HUPs"/>
    <property type="match status" value="1"/>
</dbReference>
<dbReference type="GeneID" id="97671417"/>
<reference evidence="3" key="1">
    <citation type="submission" date="2015-07" db="EMBL/GenBank/DDBJ databases">
        <authorList>
            <person name="Rodrigo-Torres Lidia"/>
            <person name="Arahal R.David."/>
        </authorList>
    </citation>
    <scope>NUCLEOTIDE SEQUENCE [LARGE SCALE GENOMIC DNA]</scope>
    <source>
        <strain evidence="3">CECT 5096</strain>
    </source>
</reference>
<dbReference type="EMBL" id="CXWC01000011">
    <property type="protein sequence ID" value="CTQ74582.1"/>
    <property type="molecule type" value="Genomic_DNA"/>
</dbReference>
<gene>
    <name evidence="2" type="ORF">LA5096_04103</name>
</gene>
<evidence type="ECO:0000313" key="3">
    <source>
        <dbReference type="Proteomes" id="UP000049983"/>
    </source>
</evidence>
<dbReference type="InterPro" id="IPR014729">
    <property type="entry name" value="Rossmann-like_a/b/a_fold"/>
</dbReference>
<keyword evidence="3" id="KW-1185">Reference proteome</keyword>
<dbReference type="GO" id="GO:0006529">
    <property type="term" value="P:asparagine biosynthetic process"/>
    <property type="evidence" value="ECO:0007669"/>
    <property type="project" value="InterPro"/>
</dbReference>
<feature type="domain" description="Asparagine synthetase" evidence="1">
    <location>
        <begin position="219"/>
        <end position="294"/>
    </location>
</feature>
<dbReference type="SUPFAM" id="SSF52402">
    <property type="entry name" value="Adenine nucleotide alpha hydrolases-like"/>
    <property type="match status" value="1"/>
</dbReference>
<dbReference type="OrthoDB" id="6287162at2"/>
<dbReference type="Pfam" id="PF00733">
    <property type="entry name" value="Asn_synthase"/>
    <property type="match status" value="1"/>
</dbReference>
<sequence length="608" mass="66805">MITRIQYCSLILSFSSEIDPDKKQNIFNRAANSLAFFGDPEIGAVTVDETTTILSNYPREKIAHKDGSWLFLHGTGGLDSNGELLNANRLLPEYLDKGPTALDRFEPPFVAIAATDGGASAHSDFVGLGHLFSFQGSDCAVVSTSASAIARTFDRPLNHFGLFQQMTIGHLLDNTTLFEDVTMVPAGTSARLKNGTVSFEQSHEHDAGSQYAGIADGAAAIRTSVERCITSMPDAAIELSGGLDSRIALSAIPEQLRAGRHAITIGYPDSPDIASAKKLAEVCGLSHEIIDLSQFNDESIEKVWERSRRVAYRDDFSTNAYDRLTIDCVDDFLLETSRIGGVNGEFARGFYYAAMPIEKPVTQESISRLLSWRLTTNDAAPETLFRQEQRSAFQSQLGELVADLLSANDEPLGSALDRFYLNQRMRRWAGSAITRAMADRTIFTPFFHSDFVKWASVVSATSKRDSVALSKVLQDLDEHLSNIPLDSGLLPAAIANGGLAMKLAGFQQKARKLKTKLLQRFGGSRKLSLGGKNFQQKLSAKDSIDRLNWSAIGDIGFFDQKMIEQLRSYEINGSRTTIGYLLPLSFLTEYLREPDNKARVTRLAPGEN</sequence>
<dbReference type="Proteomes" id="UP000049983">
    <property type="component" value="Unassembled WGS sequence"/>
</dbReference>
<name>A0A0M6ZVQ5_9HYPH</name>
<dbReference type="STRING" id="311410.LA5095_00965"/>
<dbReference type="InterPro" id="IPR001962">
    <property type="entry name" value="Asn_synthase"/>
</dbReference>
<proteinExistence type="predicted"/>
<evidence type="ECO:0000259" key="1">
    <source>
        <dbReference type="Pfam" id="PF00733"/>
    </source>
</evidence>
<protein>
    <submittedName>
        <fullName evidence="2">Asparagine synthase (Glutamine-hydrolyzing)</fullName>
    </submittedName>
</protein>
<accession>A0A0M6ZVQ5</accession>
<evidence type="ECO:0000313" key="2">
    <source>
        <dbReference type="EMBL" id="CTQ74582.1"/>
    </source>
</evidence>
<dbReference type="RefSeq" id="WP_144436066.1">
    <property type="nucleotide sequence ID" value="NZ_CXWA01000005.1"/>
</dbReference>
<dbReference type="GO" id="GO:0004066">
    <property type="term" value="F:asparagine synthase (glutamine-hydrolyzing) activity"/>
    <property type="evidence" value="ECO:0007669"/>
    <property type="project" value="InterPro"/>
</dbReference>
<dbReference type="AlphaFoldDB" id="A0A0M6ZVQ5"/>